<feature type="transmembrane region" description="Helical" evidence="1">
    <location>
        <begin position="492"/>
        <end position="514"/>
    </location>
</feature>
<feature type="transmembrane region" description="Helical" evidence="1">
    <location>
        <begin position="36"/>
        <end position="55"/>
    </location>
</feature>
<name>A0A1M4XTV8_STRHI</name>
<evidence type="ECO:0000313" key="2">
    <source>
        <dbReference type="EMBL" id="SHE96703.1"/>
    </source>
</evidence>
<keyword evidence="3" id="KW-1185">Reference proteome</keyword>
<reference evidence="2 3" key="1">
    <citation type="submission" date="2016-11" db="EMBL/GenBank/DDBJ databases">
        <authorList>
            <person name="Jaros S."/>
            <person name="Januszkiewicz K."/>
            <person name="Wedrychowicz H."/>
        </authorList>
    </citation>
    <scope>NUCLEOTIDE SEQUENCE [LARGE SCALE GENOMIC DNA]</scope>
    <source>
        <strain evidence="2 3">DSM 44523</strain>
    </source>
</reference>
<protein>
    <submittedName>
        <fullName evidence="2">Uncharacterized protein</fullName>
    </submittedName>
</protein>
<gene>
    <name evidence="2" type="ORF">SAMN05444320_102115</name>
</gene>
<feature type="transmembrane region" description="Helical" evidence="1">
    <location>
        <begin position="191"/>
        <end position="210"/>
    </location>
</feature>
<evidence type="ECO:0000313" key="3">
    <source>
        <dbReference type="Proteomes" id="UP000184501"/>
    </source>
</evidence>
<feature type="transmembrane region" description="Helical" evidence="1">
    <location>
        <begin position="272"/>
        <end position="293"/>
    </location>
</feature>
<dbReference type="EMBL" id="FQVN01000002">
    <property type="protein sequence ID" value="SHE96703.1"/>
    <property type="molecule type" value="Genomic_DNA"/>
</dbReference>
<feature type="transmembrane region" description="Helical" evidence="1">
    <location>
        <begin position="127"/>
        <end position="151"/>
    </location>
</feature>
<sequence>MTSTVHIRPVRVRTVSVRAVGGLALGDFRDRVRRPAYVVILLAAVALGYFATPGVDAHWVIMQVGEYRGVYNSAYVGMVTALASALWLTLGGFYVVRNAIARDESTRVGLALAATPLRTPVYLAAKFLSNVMVLGSMVGALAVTALVMQLARGESTVVDPVALLSPFVLIAMPLVTATAGAALFFELVPGLRTGVGNIVWFFCWSVFALLGQSPKFPLGGIGVHAVVRSLVSEMEAQGLDLTSGDFSLGLTYLEDPLKTFVWNGFTPSADFVVSRLGLVGLAVVLALLPALWFGRFDPARTLRIWPGTPAPGDAPATEAAPASLVRLEHSPDYVADAPRLPRSAVVAGGSFARLLWGELRILVQGVRPWWWGGAVFIAATSTLAPATNITRVMLPVAWLWPVLIWSRLGTQRHEHGVSALLGAYPTARQRLIAEWLSGFALTAAVGIVPLLKMMSISDWAGVAAWTAGAVFIPSLALLLGSLSRTHRLFQAVYLPVWYGAVNGLPVLDFMGVIRVDGEPAGLPLAVVVGLAAVMVAAVFLADALGRRVRD</sequence>
<accession>A0A1M4XTV8</accession>
<dbReference type="Proteomes" id="UP000184501">
    <property type="component" value="Unassembled WGS sequence"/>
</dbReference>
<feature type="transmembrane region" description="Helical" evidence="1">
    <location>
        <begin position="163"/>
        <end position="184"/>
    </location>
</feature>
<feature type="transmembrane region" description="Helical" evidence="1">
    <location>
        <begin position="462"/>
        <end position="480"/>
    </location>
</feature>
<dbReference type="STRING" id="2017.SAMN05444320_102115"/>
<organism evidence="2 3">
    <name type="scientific">Streptoalloteichus hindustanus</name>
    <dbReference type="NCBI Taxonomy" id="2017"/>
    <lineage>
        <taxon>Bacteria</taxon>
        <taxon>Bacillati</taxon>
        <taxon>Actinomycetota</taxon>
        <taxon>Actinomycetes</taxon>
        <taxon>Pseudonocardiales</taxon>
        <taxon>Pseudonocardiaceae</taxon>
        <taxon>Streptoalloteichus</taxon>
    </lineage>
</organism>
<keyword evidence="1" id="KW-0812">Transmembrane</keyword>
<keyword evidence="1" id="KW-1133">Transmembrane helix</keyword>
<dbReference type="RefSeq" id="WP_200797394.1">
    <property type="nucleotide sequence ID" value="NZ_FQVN01000002.1"/>
</dbReference>
<feature type="transmembrane region" description="Helical" evidence="1">
    <location>
        <begin position="431"/>
        <end position="450"/>
    </location>
</feature>
<proteinExistence type="predicted"/>
<feature type="transmembrane region" description="Helical" evidence="1">
    <location>
        <begin position="520"/>
        <end position="541"/>
    </location>
</feature>
<keyword evidence="1" id="KW-0472">Membrane</keyword>
<evidence type="ECO:0000256" key="1">
    <source>
        <dbReference type="SAM" id="Phobius"/>
    </source>
</evidence>
<feature type="transmembrane region" description="Helical" evidence="1">
    <location>
        <begin position="75"/>
        <end position="96"/>
    </location>
</feature>
<dbReference type="AlphaFoldDB" id="A0A1M4XTV8"/>